<dbReference type="PANTHER" id="PTHR46130:SF1">
    <property type="entry name" value="PAPPALYSIN-2"/>
    <property type="match status" value="1"/>
</dbReference>
<keyword evidence="3" id="KW-1185">Reference proteome</keyword>
<sequence>MLGAVFTPPQQVFGTLMSEKSPSYALSSSPGRAKCIRGMSFGVMFTSEVNADWSQRASGSMCGACTEDGTFRQYVHTASSRRVCDSSGYWTPEEAVDERRYRKMCHSHSAKGPPDVDQPCEPSLQTWSPEVHLYHMNMTVPCPTEGCSLELLFQHPVQADTLTLWVTSFIMDSSQVLFDTEILLENNESVHLGPLDTFCDIPLTITLHMDEKVLGVKVYTFDERIEIDAVLLTSQPHSPLCSGCRPVRYQVLRDPPFASGLPVVVTHPHRKFTDINTLPFTNSDPGRLGLPAAEFFLQRSKHMLMFPSIPLPATGKCAASMHGRTSSLMETIL</sequence>
<proteinExistence type="predicted"/>
<comment type="caution">
    <text evidence="2">The sequence shown here is derived from an EMBL/GenBank/DDBJ whole genome shotgun (WGS) entry which is preliminary data.</text>
</comment>
<gene>
    <name evidence="2" type="primary">PAPPA2_4</name>
    <name evidence="2" type="ORF">P7K49_037848</name>
</gene>
<dbReference type="InterPro" id="IPR043543">
    <property type="entry name" value="PAPPA/PAPPA2"/>
</dbReference>
<dbReference type="InterPro" id="IPR058897">
    <property type="entry name" value="PAPPA_SD_C"/>
</dbReference>
<evidence type="ECO:0000259" key="1">
    <source>
        <dbReference type="Pfam" id="PF25900"/>
    </source>
</evidence>
<accession>A0ABQ9TJ69</accession>
<dbReference type="Proteomes" id="UP001266305">
    <property type="component" value="Unassembled WGS sequence"/>
</dbReference>
<evidence type="ECO:0000313" key="3">
    <source>
        <dbReference type="Proteomes" id="UP001266305"/>
    </source>
</evidence>
<dbReference type="PANTHER" id="PTHR46130">
    <property type="entry name" value="LAMGL DOMAIN-CONTAINING PROTEIN"/>
    <property type="match status" value="1"/>
</dbReference>
<dbReference type="EMBL" id="JASSZA010000022">
    <property type="protein sequence ID" value="KAK2084815.1"/>
    <property type="molecule type" value="Genomic_DNA"/>
</dbReference>
<name>A0ABQ9TJ69_SAGOE</name>
<protein>
    <submittedName>
        <fullName evidence="2">Pappalysin-2</fullName>
    </submittedName>
</protein>
<feature type="domain" description="Pappalysin-1 SD scarf" evidence="1">
    <location>
        <begin position="64"/>
        <end position="96"/>
    </location>
</feature>
<organism evidence="2 3">
    <name type="scientific">Saguinus oedipus</name>
    <name type="common">Cotton-top tamarin</name>
    <name type="synonym">Oedipomidas oedipus</name>
    <dbReference type="NCBI Taxonomy" id="9490"/>
    <lineage>
        <taxon>Eukaryota</taxon>
        <taxon>Metazoa</taxon>
        <taxon>Chordata</taxon>
        <taxon>Craniata</taxon>
        <taxon>Vertebrata</taxon>
        <taxon>Euteleostomi</taxon>
        <taxon>Mammalia</taxon>
        <taxon>Eutheria</taxon>
        <taxon>Euarchontoglires</taxon>
        <taxon>Primates</taxon>
        <taxon>Haplorrhini</taxon>
        <taxon>Platyrrhini</taxon>
        <taxon>Cebidae</taxon>
        <taxon>Callitrichinae</taxon>
        <taxon>Saguinus</taxon>
    </lineage>
</organism>
<feature type="domain" description="Pappalysin-1 SD scarf" evidence="1">
    <location>
        <begin position="102"/>
        <end position="242"/>
    </location>
</feature>
<dbReference type="Pfam" id="PF25900">
    <property type="entry name" value="PAPPA"/>
    <property type="match status" value="2"/>
</dbReference>
<evidence type="ECO:0000313" key="2">
    <source>
        <dbReference type="EMBL" id="KAK2084815.1"/>
    </source>
</evidence>
<reference evidence="2 3" key="1">
    <citation type="submission" date="2023-05" db="EMBL/GenBank/DDBJ databases">
        <title>B98-5 Cell Line De Novo Hybrid Assembly: An Optical Mapping Approach.</title>
        <authorList>
            <person name="Kananen K."/>
            <person name="Auerbach J.A."/>
            <person name="Kautto E."/>
            <person name="Blachly J.S."/>
        </authorList>
    </citation>
    <scope>NUCLEOTIDE SEQUENCE [LARGE SCALE GENOMIC DNA]</scope>
    <source>
        <strain evidence="2">B95-8</strain>
        <tissue evidence="2">Cell line</tissue>
    </source>
</reference>